<proteinExistence type="inferred from homology"/>
<evidence type="ECO:0000256" key="6">
    <source>
        <dbReference type="ARBA" id="ARBA00022679"/>
    </source>
</evidence>
<dbReference type="EMBL" id="QBLH01001897">
    <property type="protein sequence ID" value="TGZ50701.1"/>
    <property type="molecule type" value="Genomic_DNA"/>
</dbReference>
<dbReference type="InterPro" id="IPR001873">
    <property type="entry name" value="ENaC"/>
</dbReference>
<dbReference type="GO" id="GO:0005524">
    <property type="term" value="F:ATP binding"/>
    <property type="evidence" value="ECO:0007669"/>
    <property type="project" value="UniProtKB-KW"/>
</dbReference>
<dbReference type="Proteomes" id="UP000310200">
    <property type="component" value="Unassembled WGS sequence"/>
</dbReference>
<evidence type="ECO:0000259" key="19">
    <source>
        <dbReference type="PROSITE" id="PS50011"/>
    </source>
</evidence>
<evidence type="ECO:0000256" key="9">
    <source>
        <dbReference type="ARBA" id="ARBA00022777"/>
    </source>
</evidence>
<evidence type="ECO:0000256" key="3">
    <source>
        <dbReference type="ARBA" id="ARBA00022448"/>
    </source>
</evidence>
<evidence type="ECO:0000256" key="8">
    <source>
        <dbReference type="ARBA" id="ARBA00022741"/>
    </source>
</evidence>
<sequence>MSRTFGRVVLCRHHETPLALKILSMVDVIRLKQVEHLRNEVTILKEVKHPFIVNIDLKPENLLLDSQGHLKITDFGFSKKLTDRTWTLCGTPEYLAPEIIQSKGHNKAVDWWALGVLIYEMLAGYPPFFDDNPFGIYEKILSGRIEWPKHMDPIAKDLIKKLLIADRTKRLGNMRQGAEDVKRHRWFKLVEWPLVPQRALTPPIRPRVKTPGDASCFDDYPETDWRSQPPLPPDQLALLDTLVNVKEALTKPWILVYVTMLDTSQHRRHRVKKITVNHVEASKRMRKELFDHANIKLYNRSVVKSKKVTALQLLREYLPISSVHGMQYFILALMLHKFWVRYSTNPTRSIIRSFHTPIFRAPFPALTICPLIPPKAARRRKVFESLHIPHNMTNNTARFLVRYGPAFANENAPGGKTHVDELKLLLKTNNMTLVDLVRALRPCEDIFDFCSWNDDEKDCSELFKVSYTFADFDDLLTTPFYGARSGLKVILNRDFLVEDGDDTEEKYVKYSTNSVGLVICDWEDFECLYRNANNIRITRIQECVPRRPMCDRRLDHAVQDSRARAALRDPEIPPGTASPSPPVATRRVPCRTFPRSTFCSRIGRSRDPTIG</sequence>
<dbReference type="GO" id="GO:0005272">
    <property type="term" value="F:sodium channel activity"/>
    <property type="evidence" value="ECO:0007669"/>
    <property type="project" value="UniProtKB-KW"/>
</dbReference>
<evidence type="ECO:0000256" key="16">
    <source>
        <dbReference type="ARBA" id="ARBA00023303"/>
    </source>
</evidence>
<dbReference type="GO" id="GO:0016020">
    <property type="term" value="C:membrane"/>
    <property type="evidence" value="ECO:0007669"/>
    <property type="project" value="UniProtKB-SubCell"/>
</dbReference>
<evidence type="ECO:0000256" key="17">
    <source>
        <dbReference type="RuleBase" id="RU000679"/>
    </source>
</evidence>
<evidence type="ECO:0000256" key="18">
    <source>
        <dbReference type="SAM" id="MobiDB-lite"/>
    </source>
</evidence>
<evidence type="ECO:0000256" key="2">
    <source>
        <dbReference type="ARBA" id="ARBA00007193"/>
    </source>
</evidence>
<keyword evidence="4 17" id="KW-0894">Sodium channel</keyword>
<dbReference type="Gene3D" id="3.30.200.20">
    <property type="entry name" value="Phosphorylase Kinase, domain 1"/>
    <property type="match status" value="2"/>
</dbReference>
<evidence type="ECO:0000256" key="11">
    <source>
        <dbReference type="ARBA" id="ARBA00022989"/>
    </source>
</evidence>
<evidence type="ECO:0000256" key="15">
    <source>
        <dbReference type="ARBA" id="ARBA00023201"/>
    </source>
</evidence>
<feature type="domain" description="Protein kinase" evidence="19">
    <location>
        <begin position="1"/>
        <end position="187"/>
    </location>
</feature>
<keyword evidence="11" id="KW-1133">Transmembrane helix</keyword>
<keyword evidence="10" id="KW-0067">ATP-binding</keyword>
<comment type="subcellular location">
    <subcellularLocation>
        <location evidence="1">Membrane</location>
        <topology evidence="1">Multi-pass membrane protein</topology>
    </subcellularLocation>
</comment>
<dbReference type="Gene3D" id="1.10.510.10">
    <property type="entry name" value="Transferase(Phosphotransferase) domain 1"/>
    <property type="match status" value="1"/>
</dbReference>
<evidence type="ECO:0000256" key="1">
    <source>
        <dbReference type="ARBA" id="ARBA00004141"/>
    </source>
</evidence>
<dbReference type="Pfam" id="PF00069">
    <property type="entry name" value="Pkinase"/>
    <property type="match status" value="1"/>
</dbReference>
<comment type="caution">
    <text evidence="20">The sequence shown here is derived from an EMBL/GenBank/DDBJ whole genome shotgun (WGS) entry which is preliminary data.</text>
</comment>
<dbReference type="SMART" id="SM00133">
    <property type="entry name" value="S_TK_X"/>
    <property type="match status" value="1"/>
</dbReference>
<dbReference type="InterPro" id="IPR000961">
    <property type="entry name" value="AGC-kinase_C"/>
</dbReference>
<dbReference type="InterPro" id="IPR011009">
    <property type="entry name" value="Kinase-like_dom_sf"/>
</dbReference>
<dbReference type="InterPro" id="IPR000719">
    <property type="entry name" value="Prot_kinase_dom"/>
</dbReference>
<keyword evidence="13 17" id="KW-0406">Ion transport</keyword>
<dbReference type="FunFam" id="1.10.510.10:FF:000005">
    <property type="entry name" value="cAMP-dependent protein kinase catalytic subunit alpha"/>
    <property type="match status" value="1"/>
</dbReference>
<gene>
    <name evidence="20" type="ORF">DBV15_06928</name>
</gene>
<keyword evidence="8" id="KW-0547">Nucleotide-binding</keyword>
<comment type="similarity">
    <text evidence="2 17">Belongs to the amiloride-sensitive sodium channel (TC 1.A.6) family.</text>
</comment>
<evidence type="ECO:0000313" key="20">
    <source>
        <dbReference type="EMBL" id="TGZ50701.1"/>
    </source>
</evidence>
<dbReference type="SUPFAM" id="SSF56112">
    <property type="entry name" value="Protein kinase-like (PK-like)"/>
    <property type="match status" value="1"/>
</dbReference>
<dbReference type="GO" id="GO:0005952">
    <property type="term" value="C:cAMP-dependent protein kinase complex"/>
    <property type="evidence" value="ECO:0007669"/>
    <property type="project" value="TreeGrafter"/>
</dbReference>
<keyword evidence="12" id="KW-0915">Sodium</keyword>
<evidence type="ECO:0000256" key="12">
    <source>
        <dbReference type="ARBA" id="ARBA00023053"/>
    </source>
</evidence>
<accession>A0A4S2KLX9</accession>
<dbReference type="GO" id="GO:0005829">
    <property type="term" value="C:cytosol"/>
    <property type="evidence" value="ECO:0007669"/>
    <property type="project" value="TreeGrafter"/>
</dbReference>
<keyword evidence="6" id="KW-0808">Transferase</keyword>
<keyword evidence="15 17" id="KW-0739">Sodium transport</keyword>
<evidence type="ECO:0000256" key="14">
    <source>
        <dbReference type="ARBA" id="ARBA00023136"/>
    </source>
</evidence>
<keyword evidence="14" id="KW-0472">Membrane</keyword>
<organism evidence="20 21">
    <name type="scientific">Temnothorax longispinosus</name>
    <dbReference type="NCBI Taxonomy" id="300112"/>
    <lineage>
        <taxon>Eukaryota</taxon>
        <taxon>Metazoa</taxon>
        <taxon>Ecdysozoa</taxon>
        <taxon>Arthropoda</taxon>
        <taxon>Hexapoda</taxon>
        <taxon>Insecta</taxon>
        <taxon>Pterygota</taxon>
        <taxon>Neoptera</taxon>
        <taxon>Endopterygota</taxon>
        <taxon>Hymenoptera</taxon>
        <taxon>Apocrita</taxon>
        <taxon>Aculeata</taxon>
        <taxon>Formicoidea</taxon>
        <taxon>Formicidae</taxon>
        <taxon>Myrmicinae</taxon>
        <taxon>Temnothorax</taxon>
    </lineage>
</organism>
<evidence type="ECO:0000256" key="5">
    <source>
        <dbReference type="ARBA" id="ARBA00022527"/>
    </source>
</evidence>
<keyword evidence="21" id="KW-1185">Reference proteome</keyword>
<name>A0A4S2KLX9_9HYME</name>
<keyword evidence="7 17" id="KW-0812">Transmembrane</keyword>
<dbReference type="AlphaFoldDB" id="A0A4S2KLX9"/>
<protein>
    <recommendedName>
        <fullName evidence="19">Protein kinase domain-containing protein</fullName>
    </recommendedName>
</protein>
<evidence type="ECO:0000256" key="13">
    <source>
        <dbReference type="ARBA" id="ARBA00023065"/>
    </source>
</evidence>
<evidence type="ECO:0000256" key="4">
    <source>
        <dbReference type="ARBA" id="ARBA00022461"/>
    </source>
</evidence>
<dbReference type="GO" id="GO:0007476">
    <property type="term" value="P:imaginal disc-derived wing morphogenesis"/>
    <property type="evidence" value="ECO:0007669"/>
    <property type="project" value="UniProtKB-ARBA"/>
</dbReference>
<dbReference type="STRING" id="300112.A0A4S2KLX9"/>
<keyword evidence="3 17" id="KW-0813">Transport</keyword>
<keyword evidence="16 17" id="KW-0407">Ion channel</keyword>
<dbReference type="PANTHER" id="PTHR24353">
    <property type="entry name" value="CYCLIC NUCLEOTIDE-DEPENDENT PROTEIN KINASE"/>
    <property type="match status" value="1"/>
</dbReference>
<evidence type="ECO:0000313" key="21">
    <source>
        <dbReference type="Proteomes" id="UP000310200"/>
    </source>
</evidence>
<dbReference type="GO" id="GO:0004691">
    <property type="term" value="F:cAMP-dependent protein kinase activity"/>
    <property type="evidence" value="ECO:0007669"/>
    <property type="project" value="TreeGrafter"/>
</dbReference>
<evidence type="ECO:0000256" key="10">
    <source>
        <dbReference type="ARBA" id="ARBA00022840"/>
    </source>
</evidence>
<keyword evidence="5" id="KW-0723">Serine/threonine-protein kinase</keyword>
<evidence type="ECO:0000256" key="7">
    <source>
        <dbReference type="ARBA" id="ARBA00022692"/>
    </source>
</evidence>
<dbReference type="SMART" id="SM00220">
    <property type="entry name" value="S_TKc"/>
    <property type="match status" value="1"/>
</dbReference>
<reference evidence="20 21" key="1">
    <citation type="journal article" date="2019" name="Philos. Trans. R. Soc. Lond., B, Biol. Sci.">
        <title>Ant behaviour and brain gene expression of defending hosts depend on the ecological success of the intruding social parasite.</title>
        <authorList>
            <person name="Kaur R."/>
            <person name="Stoldt M."/>
            <person name="Jongepier E."/>
            <person name="Feldmeyer B."/>
            <person name="Menzel F."/>
            <person name="Bornberg-Bauer E."/>
            <person name="Foitzik S."/>
        </authorList>
    </citation>
    <scope>NUCLEOTIDE SEQUENCE [LARGE SCALE GENOMIC DNA]</scope>
    <source>
        <tissue evidence="20">Whole body</tissue>
    </source>
</reference>
<keyword evidence="9" id="KW-0418">Kinase</keyword>
<dbReference type="PROSITE" id="PS50011">
    <property type="entry name" value="PROTEIN_KINASE_DOM"/>
    <property type="match status" value="1"/>
</dbReference>
<dbReference type="Pfam" id="PF00858">
    <property type="entry name" value="ASC"/>
    <property type="match status" value="1"/>
</dbReference>
<dbReference type="PANTHER" id="PTHR24353:SF37">
    <property type="entry name" value="CAMP-DEPENDENT PROTEIN KINASE CATALYTIC SUBUNIT PRKX"/>
    <property type="match status" value="1"/>
</dbReference>
<feature type="region of interest" description="Disordered" evidence="18">
    <location>
        <begin position="567"/>
        <end position="586"/>
    </location>
</feature>